<feature type="compositionally biased region" description="Low complexity" evidence="1">
    <location>
        <begin position="161"/>
        <end position="174"/>
    </location>
</feature>
<feature type="compositionally biased region" description="Polar residues" evidence="1">
    <location>
        <begin position="175"/>
        <end position="186"/>
    </location>
</feature>
<reference evidence="2" key="4">
    <citation type="submission" date="2025-09" db="UniProtKB">
        <authorList>
            <consortium name="Ensembl"/>
        </authorList>
    </citation>
    <scope>IDENTIFICATION</scope>
</reference>
<protein>
    <submittedName>
        <fullName evidence="2">Uncharacterized LOC100180984</fullName>
    </submittedName>
</protein>
<sequence>MKLAEEKEWENPEELDYMFCINTEELSKSFQHLTLLDKLGILANQLKPESGKIYNFNQNHNDASSENESFISLMSKYVMDVPWSVYDVREVVSGEAGGKCNVSISTSEYEIPLFKPKEIKESVQTPALSNQSNGDTASTVKSKTNLKKEKQTHITKTGLDTNKSTTNKTTNQQTAKPITSTQPNETDTSFISRINFKQNFDPIGPSTSRDMDVKPTVSDEFDDVLNDLLTSSTDVAVTQTHKSIEEPKQPQQVTSTATNNNAQDLEDWLDSIL</sequence>
<dbReference type="InParanoid" id="F7AI98"/>
<gene>
    <name evidence="2" type="primary">LOC100180984</name>
</gene>
<organism evidence="2 3">
    <name type="scientific">Ciona intestinalis</name>
    <name type="common">Transparent sea squirt</name>
    <name type="synonym">Ascidia intestinalis</name>
    <dbReference type="NCBI Taxonomy" id="7719"/>
    <lineage>
        <taxon>Eukaryota</taxon>
        <taxon>Metazoa</taxon>
        <taxon>Chordata</taxon>
        <taxon>Tunicata</taxon>
        <taxon>Ascidiacea</taxon>
        <taxon>Phlebobranchia</taxon>
        <taxon>Cionidae</taxon>
        <taxon>Ciona</taxon>
    </lineage>
</organism>
<reference evidence="2" key="3">
    <citation type="submission" date="2025-08" db="UniProtKB">
        <authorList>
            <consortium name="Ensembl"/>
        </authorList>
    </citation>
    <scope>IDENTIFICATION</scope>
</reference>
<dbReference type="RefSeq" id="XP_026692550.1">
    <property type="nucleotide sequence ID" value="XM_026836749.1"/>
</dbReference>
<evidence type="ECO:0000313" key="2">
    <source>
        <dbReference type="Ensembl" id="ENSCINP00000017382.3"/>
    </source>
</evidence>
<evidence type="ECO:0000313" key="3">
    <source>
        <dbReference type="Proteomes" id="UP000008144"/>
    </source>
</evidence>
<proteinExistence type="predicted"/>
<feature type="compositionally biased region" description="Polar residues" evidence="1">
    <location>
        <begin position="124"/>
        <end position="143"/>
    </location>
</feature>
<evidence type="ECO:0000256" key="1">
    <source>
        <dbReference type="SAM" id="MobiDB-lite"/>
    </source>
</evidence>
<feature type="region of interest" description="Disordered" evidence="1">
    <location>
        <begin position="124"/>
        <end position="186"/>
    </location>
</feature>
<dbReference type="EMBL" id="EAAA01000806">
    <property type="status" value="NOT_ANNOTATED_CDS"/>
    <property type="molecule type" value="Genomic_DNA"/>
</dbReference>
<name>F7AI98_CIOIN</name>
<accession>A0A1W2W5S3</accession>
<dbReference type="Proteomes" id="UP000008144">
    <property type="component" value="Chromosome 11"/>
</dbReference>
<accession>F7AI98</accession>
<feature type="region of interest" description="Disordered" evidence="1">
    <location>
        <begin position="240"/>
        <end position="263"/>
    </location>
</feature>
<dbReference type="KEGG" id="cin:100180984"/>
<dbReference type="HOGENOM" id="CLU_1019250_0_0_1"/>
<reference evidence="2" key="2">
    <citation type="journal article" date="2008" name="Genome Biol.">
        <title>Improved genome assembly and evidence-based global gene model set for the chordate Ciona intestinalis: new insight into intron and operon populations.</title>
        <authorList>
            <person name="Satou Y."/>
            <person name="Mineta K."/>
            <person name="Ogasawara M."/>
            <person name="Sasakura Y."/>
            <person name="Shoguchi E."/>
            <person name="Ueno K."/>
            <person name="Yamada L."/>
            <person name="Matsumoto J."/>
            <person name="Wasserscheid J."/>
            <person name="Dewar K."/>
            <person name="Wiley G.B."/>
            <person name="Macmil S.L."/>
            <person name="Roe B.A."/>
            <person name="Zeller R.W."/>
            <person name="Hastings K.E."/>
            <person name="Lemaire P."/>
            <person name="Lindquist E."/>
            <person name="Endo T."/>
            <person name="Hotta K."/>
            <person name="Inaba K."/>
        </authorList>
    </citation>
    <scope>NUCLEOTIDE SEQUENCE [LARGE SCALE GENOMIC DNA]</scope>
    <source>
        <strain evidence="2">wild type</strain>
    </source>
</reference>
<dbReference type="EMBL" id="EAAA01000805">
    <property type="status" value="NOT_ANNOTATED_CDS"/>
    <property type="molecule type" value="Genomic_DNA"/>
</dbReference>
<dbReference type="Ensembl" id="ENSCINT00000017382.3">
    <property type="protein sequence ID" value="ENSCINP00000017382.3"/>
    <property type="gene ID" value="ENSCING00000008524.3"/>
</dbReference>
<reference evidence="3" key="1">
    <citation type="journal article" date="2002" name="Science">
        <title>The draft genome of Ciona intestinalis: insights into chordate and vertebrate origins.</title>
        <authorList>
            <person name="Dehal P."/>
            <person name="Satou Y."/>
            <person name="Campbell R.K."/>
            <person name="Chapman J."/>
            <person name="Degnan B."/>
            <person name="De Tomaso A."/>
            <person name="Davidson B."/>
            <person name="Di Gregorio A."/>
            <person name="Gelpke M."/>
            <person name="Goodstein D.M."/>
            <person name="Harafuji N."/>
            <person name="Hastings K.E."/>
            <person name="Ho I."/>
            <person name="Hotta K."/>
            <person name="Huang W."/>
            <person name="Kawashima T."/>
            <person name="Lemaire P."/>
            <person name="Martinez D."/>
            <person name="Meinertzhagen I.A."/>
            <person name="Necula S."/>
            <person name="Nonaka M."/>
            <person name="Putnam N."/>
            <person name="Rash S."/>
            <person name="Saiga H."/>
            <person name="Satake M."/>
            <person name="Terry A."/>
            <person name="Yamada L."/>
            <person name="Wang H.G."/>
            <person name="Awazu S."/>
            <person name="Azumi K."/>
            <person name="Boore J."/>
            <person name="Branno M."/>
            <person name="Chin-Bow S."/>
            <person name="DeSantis R."/>
            <person name="Doyle S."/>
            <person name="Francino P."/>
            <person name="Keys D.N."/>
            <person name="Haga S."/>
            <person name="Hayashi H."/>
            <person name="Hino K."/>
            <person name="Imai K.S."/>
            <person name="Inaba K."/>
            <person name="Kano S."/>
            <person name="Kobayashi K."/>
            <person name="Kobayashi M."/>
            <person name="Lee B.I."/>
            <person name="Makabe K.W."/>
            <person name="Manohar C."/>
            <person name="Matassi G."/>
            <person name="Medina M."/>
            <person name="Mochizuki Y."/>
            <person name="Mount S."/>
            <person name="Morishita T."/>
            <person name="Miura S."/>
            <person name="Nakayama A."/>
            <person name="Nishizaka S."/>
            <person name="Nomoto H."/>
            <person name="Ohta F."/>
            <person name="Oishi K."/>
            <person name="Rigoutsos I."/>
            <person name="Sano M."/>
            <person name="Sasaki A."/>
            <person name="Sasakura Y."/>
            <person name="Shoguchi E."/>
            <person name="Shin-i T."/>
            <person name="Spagnuolo A."/>
            <person name="Stainier D."/>
            <person name="Suzuki M.M."/>
            <person name="Tassy O."/>
            <person name="Takatori N."/>
            <person name="Tokuoka M."/>
            <person name="Yagi K."/>
            <person name="Yoshizaki F."/>
            <person name="Wada S."/>
            <person name="Zhang C."/>
            <person name="Hyatt P.D."/>
            <person name="Larimer F."/>
            <person name="Detter C."/>
            <person name="Doggett N."/>
            <person name="Glavina T."/>
            <person name="Hawkins T."/>
            <person name="Richardson P."/>
            <person name="Lucas S."/>
            <person name="Kohara Y."/>
            <person name="Levine M."/>
            <person name="Satoh N."/>
            <person name="Rokhsar D.S."/>
        </authorList>
    </citation>
    <scope>NUCLEOTIDE SEQUENCE [LARGE SCALE GENOMIC DNA]</scope>
</reference>
<dbReference type="GeneTree" id="ENSGT00660000097375"/>
<keyword evidence="3" id="KW-1185">Reference proteome</keyword>
<dbReference type="GeneID" id="100180984"/>
<feature type="compositionally biased region" description="Polar residues" evidence="1">
    <location>
        <begin position="249"/>
        <end position="263"/>
    </location>
</feature>
<dbReference type="AlphaFoldDB" id="F7AI98"/>